<accession>A0A292YC05</accession>
<organism evidence="9 10">
    <name type="scientific">Lebetimonas natsushimae</name>
    <dbReference type="NCBI Taxonomy" id="1936991"/>
    <lineage>
        <taxon>Bacteria</taxon>
        <taxon>Pseudomonadati</taxon>
        <taxon>Campylobacterota</taxon>
        <taxon>Epsilonproteobacteria</taxon>
        <taxon>Nautiliales</taxon>
        <taxon>Nautiliaceae</taxon>
        <taxon>Lebetimonas</taxon>
    </lineage>
</organism>
<dbReference type="SUPFAM" id="SSF53335">
    <property type="entry name" value="S-adenosyl-L-methionine-dependent methyltransferases"/>
    <property type="match status" value="1"/>
</dbReference>
<evidence type="ECO:0000313" key="10">
    <source>
        <dbReference type="Proteomes" id="UP000217944"/>
    </source>
</evidence>
<dbReference type="InterPro" id="IPR001525">
    <property type="entry name" value="C5_MeTfrase"/>
</dbReference>
<dbReference type="PANTHER" id="PTHR10629:SF52">
    <property type="entry name" value="DNA (CYTOSINE-5)-METHYLTRANSFERASE 1"/>
    <property type="match status" value="1"/>
</dbReference>
<dbReference type="Pfam" id="PF00145">
    <property type="entry name" value="DNA_methylase"/>
    <property type="match status" value="2"/>
</dbReference>
<feature type="active site" evidence="6">
    <location>
        <position position="118"/>
    </location>
</feature>
<dbReference type="InterPro" id="IPR018117">
    <property type="entry name" value="C5_DNA_meth_AS"/>
</dbReference>
<dbReference type="PROSITE" id="PS51679">
    <property type="entry name" value="SAM_MT_C5"/>
    <property type="match status" value="1"/>
</dbReference>
<evidence type="ECO:0000256" key="6">
    <source>
        <dbReference type="PROSITE-ProRule" id="PRU01016"/>
    </source>
</evidence>
<evidence type="ECO:0000313" key="9">
    <source>
        <dbReference type="EMBL" id="GAX87021.1"/>
    </source>
</evidence>
<dbReference type="GO" id="GO:0044027">
    <property type="term" value="P:negative regulation of gene expression via chromosomal CpG island methylation"/>
    <property type="evidence" value="ECO:0007669"/>
    <property type="project" value="TreeGrafter"/>
</dbReference>
<keyword evidence="1 6" id="KW-0489">Methyltransferase</keyword>
<dbReference type="GO" id="GO:0003886">
    <property type="term" value="F:DNA (cytosine-5-)-methyltransferase activity"/>
    <property type="evidence" value="ECO:0007669"/>
    <property type="project" value="UniProtKB-EC"/>
</dbReference>
<evidence type="ECO:0000256" key="2">
    <source>
        <dbReference type="ARBA" id="ARBA00022679"/>
    </source>
</evidence>
<evidence type="ECO:0000256" key="7">
    <source>
        <dbReference type="RuleBase" id="RU000416"/>
    </source>
</evidence>
<dbReference type="InterPro" id="IPR031303">
    <property type="entry name" value="C5_meth_CS"/>
</dbReference>
<dbReference type="PROSITE" id="PS00095">
    <property type="entry name" value="C5_MTASE_2"/>
    <property type="match status" value="1"/>
</dbReference>
<evidence type="ECO:0000256" key="8">
    <source>
        <dbReference type="RuleBase" id="RU000417"/>
    </source>
</evidence>
<evidence type="ECO:0000256" key="4">
    <source>
        <dbReference type="ARBA" id="ARBA00022747"/>
    </source>
</evidence>
<dbReference type="EC" id="2.1.1.37" evidence="8"/>
<dbReference type="Gene3D" id="3.40.50.150">
    <property type="entry name" value="Vaccinia Virus protein VP39"/>
    <property type="match status" value="1"/>
</dbReference>
<dbReference type="RefSeq" id="WP_096258177.1">
    <property type="nucleotide sequence ID" value="NZ_BDME01000001.1"/>
</dbReference>
<dbReference type="AlphaFoldDB" id="A0A292YC05"/>
<evidence type="ECO:0000256" key="5">
    <source>
        <dbReference type="ARBA" id="ARBA00047422"/>
    </source>
</evidence>
<dbReference type="EMBL" id="BDME01000001">
    <property type="protein sequence ID" value="GAX87021.1"/>
    <property type="molecule type" value="Genomic_DNA"/>
</dbReference>
<dbReference type="NCBIfam" id="TIGR00675">
    <property type="entry name" value="dcm"/>
    <property type="match status" value="1"/>
</dbReference>
<dbReference type="GO" id="GO:0003677">
    <property type="term" value="F:DNA binding"/>
    <property type="evidence" value="ECO:0007669"/>
    <property type="project" value="TreeGrafter"/>
</dbReference>
<proteinExistence type="inferred from homology"/>
<gene>
    <name evidence="9" type="ORF">LNAT_P0316</name>
</gene>
<comment type="similarity">
    <text evidence="6 7">Belongs to the class I-like SAM-binding methyltransferase superfamily. C5-methyltransferase family.</text>
</comment>
<comment type="catalytic activity">
    <reaction evidence="5 8">
        <text>a 2'-deoxycytidine in DNA + S-adenosyl-L-methionine = a 5-methyl-2'-deoxycytidine in DNA + S-adenosyl-L-homocysteine + H(+)</text>
        <dbReference type="Rhea" id="RHEA:13681"/>
        <dbReference type="Rhea" id="RHEA-COMP:11369"/>
        <dbReference type="Rhea" id="RHEA-COMP:11370"/>
        <dbReference type="ChEBI" id="CHEBI:15378"/>
        <dbReference type="ChEBI" id="CHEBI:57856"/>
        <dbReference type="ChEBI" id="CHEBI:59789"/>
        <dbReference type="ChEBI" id="CHEBI:85452"/>
        <dbReference type="ChEBI" id="CHEBI:85454"/>
        <dbReference type="EC" id="2.1.1.37"/>
    </reaction>
</comment>
<dbReference type="Gene3D" id="3.90.120.10">
    <property type="entry name" value="DNA Methylase, subunit A, domain 2"/>
    <property type="match status" value="1"/>
</dbReference>
<dbReference type="GO" id="GO:0032259">
    <property type="term" value="P:methylation"/>
    <property type="evidence" value="ECO:0007669"/>
    <property type="project" value="UniProtKB-KW"/>
</dbReference>
<sequence>MVVLDLFSGAGGLSEGFFEAGAVFAAHIEADKHACNTLKTRQSYWNLKAKGTEKIYEDYLLKKIDRETLWDKAELNRNLVINEFIDNSSIEKLKKQVHNNLKEINKKKIDVIIGGPPCQAYSVIGRARMGEKVKKDERNYLFRYYIEFLKEFQPKMFVFENVPGLLSAGNGEYLKELIQGIENSGYHMEMKILTATDFGVLQNRKRVIIIGWNKNIYKEYIYPDFYNKFPGNAKVGLLLEDLPFIKDNSKIEGKNMYTKEPNDYLIWSGIRQKGFNILTQHETRPTNDNDKEIYKIAVKEWFEKRKLLKYNELAETHKHLIKHKNTKVFVNRFNVVKPDKEYSHTIVAHIAMDGHYYIHPDINQNRSISIREAARIQSFPDDFFFEGPRTAIFRQIGNAVPPLMAKTIAKKIKEML</sequence>
<dbReference type="PANTHER" id="PTHR10629">
    <property type="entry name" value="CYTOSINE-SPECIFIC METHYLTRANSFERASE"/>
    <property type="match status" value="1"/>
</dbReference>
<keyword evidence="4" id="KW-0680">Restriction system</keyword>
<dbReference type="InterPro" id="IPR050390">
    <property type="entry name" value="C5-Methyltransferase"/>
</dbReference>
<keyword evidence="10" id="KW-1185">Reference proteome</keyword>
<dbReference type="PROSITE" id="PS00094">
    <property type="entry name" value="C5_MTASE_1"/>
    <property type="match status" value="1"/>
</dbReference>
<keyword evidence="2 6" id="KW-0808">Transferase</keyword>
<dbReference type="PRINTS" id="PR00105">
    <property type="entry name" value="C5METTRFRASE"/>
</dbReference>
<name>A0A292YC05_9BACT</name>
<reference evidence="9 10" key="1">
    <citation type="journal article" date="2017" name="Syst. Appl. Microbiol.">
        <title>Lebetimonas natsushimae sp. nov., a novel strictly anaerobic, moderately thermophilic chemoautotroph isolated from a deep-sea hydrothermal vent polychaete nest in the Mid-Okinawa Trough.</title>
        <authorList>
            <person name="Nagata R."/>
            <person name="Takaki Y."/>
            <person name="Tame A."/>
            <person name="Nunoura T."/>
            <person name="Muto H."/>
            <person name="Mino S."/>
            <person name="Sawayama S."/>
            <person name="Takai K."/>
            <person name="Nakagawa S."/>
        </authorList>
    </citation>
    <scope>NUCLEOTIDE SEQUENCE [LARGE SCALE GENOMIC DNA]</scope>
    <source>
        <strain evidence="9 10">HS1857</strain>
    </source>
</reference>
<dbReference type="InterPro" id="IPR029063">
    <property type="entry name" value="SAM-dependent_MTases_sf"/>
</dbReference>
<comment type="caution">
    <text evidence="9">The sequence shown here is derived from an EMBL/GenBank/DDBJ whole genome shotgun (WGS) entry which is preliminary data.</text>
</comment>
<dbReference type="OrthoDB" id="9813719at2"/>
<keyword evidence="3 6" id="KW-0949">S-adenosyl-L-methionine</keyword>
<dbReference type="Proteomes" id="UP000217944">
    <property type="component" value="Unassembled WGS sequence"/>
</dbReference>
<protein>
    <recommendedName>
        <fullName evidence="8">Cytosine-specific methyltransferase</fullName>
        <ecNumber evidence="8">2.1.1.37</ecNumber>
    </recommendedName>
</protein>
<evidence type="ECO:0000256" key="1">
    <source>
        <dbReference type="ARBA" id="ARBA00022603"/>
    </source>
</evidence>
<evidence type="ECO:0000256" key="3">
    <source>
        <dbReference type="ARBA" id="ARBA00022691"/>
    </source>
</evidence>
<dbReference type="GO" id="GO:0009307">
    <property type="term" value="P:DNA restriction-modification system"/>
    <property type="evidence" value="ECO:0007669"/>
    <property type="project" value="UniProtKB-KW"/>
</dbReference>